<name>A0A9D1T0S4_9BACT</name>
<accession>A0A9D1T0S4</accession>
<reference evidence="1" key="1">
    <citation type="submission" date="2020-10" db="EMBL/GenBank/DDBJ databases">
        <authorList>
            <person name="Gilroy R."/>
        </authorList>
    </citation>
    <scope>NUCLEOTIDE SEQUENCE</scope>
    <source>
        <strain evidence="1">10669</strain>
    </source>
</reference>
<protein>
    <submittedName>
        <fullName evidence="1">Uncharacterized protein</fullName>
    </submittedName>
</protein>
<feature type="non-terminal residue" evidence="1">
    <location>
        <position position="57"/>
    </location>
</feature>
<evidence type="ECO:0000313" key="2">
    <source>
        <dbReference type="Proteomes" id="UP000886812"/>
    </source>
</evidence>
<gene>
    <name evidence="1" type="ORF">IAC75_00995</name>
</gene>
<reference evidence="1" key="2">
    <citation type="journal article" date="2021" name="PeerJ">
        <title>Extensive microbial diversity within the chicken gut microbiome revealed by metagenomics and culture.</title>
        <authorList>
            <person name="Gilroy R."/>
            <person name="Ravi A."/>
            <person name="Getino M."/>
            <person name="Pursley I."/>
            <person name="Horton D.L."/>
            <person name="Alikhan N.F."/>
            <person name="Baker D."/>
            <person name="Gharbi K."/>
            <person name="Hall N."/>
            <person name="Watson M."/>
            <person name="Adriaenssens E.M."/>
            <person name="Foster-Nyarko E."/>
            <person name="Jarju S."/>
            <person name="Secka A."/>
            <person name="Antonio M."/>
            <person name="Oren A."/>
            <person name="Chaudhuri R.R."/>
            <person name="La Ragione R."/>
            <person name="Hildebrand F."/>
            <person name="Pallen M.J."/>
        </authorList>
    </citation>
    <scope>NUCLEOTIDE SEQUENCE</scope>
    <source>
        <strain evidence="1">10669</strain>
    </source>
</reference>
<dbReference type="Proteomes" id="UP000886812">
    <property type="component" value="Unassembled WGS sequence"/>
</dbReference>
<proteinExistence type="predicted"/>
<organism evidence="1 2">
    <name type="scientific">Candidatus Spyradosoma merdigallinarum</name>
    <dbReference type="NCBI Taxonomy" id="2840950"/>
    <lineage>
        <taxon>Bacteria</taxon>
        <taxon>Pseudomonadati</taxon>
        <taxon>Verrucomicrobiota</taxon>
        <taxon>Opitutia</taxon>
        <taxon>Opitutia incertae sedis</taxon>
        <taxon>Candidatus Spyradosoma</taxon>
    </lineage>
</organism>
<evidence type="ECO:0000313" key="1">
    <source>
        <dbReference type="EMBL" id="HIV03714.1"/>
    </source>
</evidence>
<dbReference type="AlphaFoldDB" id="A0A9D1T0S4"/>
<sequence>MSIRVDDEFMSRVREFEEATGVPMATLVRAATEAALNYYAAARSITFPLECRPAARQ</sequence>
<dbReference type="EMBL" id="DVOG01000028">
    <property type="protein sequence ID" value="HIV03714.1"/>
    <property type="molecule type" value="Genomic_DNA"/>
</dbReference>
<comment type="caution">
    <text evidence="1">The sequence shown here is derived from an EMBL/GenBank/DDBJ whole genome shotgun (WGS) entry which is preliminary data.</text>
</comment>